<organism evidence="2 3">
    <name type="scientific">Bosea lupini</name>
    <dbReference type="NCBI Taxonomy" id="1036779"/>
    <lineage>
        <taxon>Bacteria</taxon>
        <taxon>Pseudomonadati</taxon>
        <taxon>Pseudomonadota</taxon>
        <taxon>Alphaproteobacteria</taxon>
        <taxon>Hyphomicrobiales</taxon>
        <taxon>Boseaceae</taxon>
        <taxon>Bosea</taxon>
    </lineage>
</organism>
<name>A0A1H8AI49_9HYPH</name>
<gene>
    <name evidence="2" type="ORF">SAMN04515666_11946</name>
</gene>
<dbReference type="AlphaFoldDB" id="A0A1H8AI49"/>
<dbReference type="CDD" id="cd06462">
    <property type="entry name" value="Peptidase_S24_S26"/>
    <property type="match status" value="1"/>
</dbReference>
<dbReference type="Gene3D" id="2.10.109.10">
    <property type="entry name" value="Umud Fragment, subunit A"/>
    <property type="match status" value="1"/>
</dbReference>
<dbReference type="Pfam" id="PF00717">
    <property type="entry name" value="Peptidase_S24"/>
    <property type="match status" value="1"/>
</dbReference>
<dbReference type="InterPro" id="IPR036286">
    <property type="entry name" value="LexA/Signal_pep-like_sf"/>
</dbReference>
<sequence>MKISHRLGVAVAILIGEEEEPDPVPVVGRIGAGGSIDTSTEQFDVANPLYVIEPPFALPADALALEIHGESMWPRYDHGDVIIVSMHGSDIKSIIGFEAAVATEDGKRYLKRVIEGSRRGLFNLESHNAPAMRDVKVTWVSEVITVVRASQVKRIKDHARRSIQRQVRAAL</sequence>
<dbReference type="Proteomes" id="UP000199664">
    <property type="component" value="Unassembled WGS sequence"/>
</dbReference>
<dbReference type="EMBL" id="FOAN01000019">
    <property type="protein sequence ID" value="SEM69644.1"/>
    <property type="molecule type" value="Genomic_DNA"/>
</dbReference>
<dbReference type="SUPFAM" id="SSF51306">
    <property type="entry name" value="LexA/Signal peptidase"/>
    <property type="match status" value="1"/>
</dbReference>
<dbReference type="InterPro" id="IPR015927">
    <property type="entry name" value="Peptidase_S24_S26A/B/C"/>
</dbReference>
<evidence type="ECO:0000259" key="1">
    <source>
        <dbReference type="Pfam" id="PF00717"/>
    </source>
</evidence>
<dbReference type="STRING" id="1036779.SAMN04515666_11946"/>
<proteinExistence type="predicted"/>
<keyword evidence="3" id="KW-1185">Reference proteome</keyword>
<protein>
    <submittedName>
        <fullName evidence="2">Peptidase S24-like</fullName>
    </submittedName>
</protein>
<evidence type="ECO:0000313" key="2">
    <source>
        <dbReference type="EMBL" id="SEM69644.1"/>
    </source>
</evidence>
<reference evidence="3" key="1">
    <citation type="submission" date="2016-10" db="EMBL/GenBank/DDBJ databases">
        <authorList>
            <person name="Varghese N."/>
            <person name="Submissions S."/>
        </authorList>
    </citation>
    <scope>NUCLEOTIDE SEQUENCE [LARGE SCALE GENOMIC DNA]</scope>
    <source>
        <strain evidence="3">LMG 26383,CCUG 61248,R- 45681</strain>
    </source>
</reference>
<evidence type="ECO:0000313" key="3">
    <source>
        <dbReference type="Proteomes" id="UP000199664"/>
    </source>
</evidence>
<accession>A0A1H8AI49</accession>
<feature type="domain" description="Peptidase S24/S26A/S26B/S26C" evidence="1">
    <location>
        <begin position="25"/>
        <end position="138"/>
    </location>
</feature>